<proteinExistence type="predicted"/>
<protein>
    <submittedName>
        <fullName evidence="2">Ferritin-like domain-containing protein</fullName>
    </submittedName>
</protein>
<dbReference type="InterPro" id="IPR009078">
    <property type="entry name" value="Ferritin-like_SF"/>
</dbReference>
<accession>A0ABW8U9K7</accession>
<dbReference type="Gene3D" id="1.20.1260.10">
    <property type="match status" value="1"/>
</dbReference>
<evidence type="ECO:0000313" key="3">
    <source>
        <dbReference type="Proteomes" id="UP001625389"/>
    </source>
</evidence>
<gene>
    <name evidence="2" type="ORF">ACEN34_02905</name>
</gene>
<organism evidence="2 3">
    <name type="scientific">Loigolactobacillus zhaoyuanensis</name>
    <dbReference type="NCBI Taxonomy" id="2486017"/>
    <lineage>
        <taxon>Bacteria</taxon>
        <taxon>Bacillati</taxon>
        <taxon>Bacillota</taxon>
        <taxon>Bacilli</taxon>
        <taxon>Lactobacillales</taxon>
        <taxon>Lactobacillaceae</taxon>
        <taxon>Loigolactobacillus</taxon>
    </lineage>
</organism>
<name>A0ABW8U9K7_9LACO</name>
<comment type="caution">
    <text evidence="2">The sequence shown here is derived from an EMBL/GenBank/DDBJ whole genome shotgun (WGS) entry which is preliminary data.</text>
</comment>
<sequence length="185" mass="20584">MSEEAIEVRYQAEVKQADTDHHTPTAGAMTGHILANLQVNNVKLHQASWFLDGFAAEALQPLYTELISAGRKNFDALAKVLLDENELPPSTSAEYGSYAMLEEDGRNKYRGNTELVDITAHDYATQNMFIDRAIALADKENRPAMAAFLTDLRGQNNQAIRRLQAVLGKTAWEGLVEEDDDDDED</sequence>
<feature type="domain" description="Ferritin/DPS" evidence="1">
    <location>
        <begin position="34"/>
        <end position="170"/>
    </location>
</feature>
<dbReference type="InterPro" id="IPR008331">
    <property type="entry name" value="Ferritin_DPS_dom"/>
</dbReference>
<dbReference type="InterPro" id="IPR012347">
    <property type="entry name" value="Ferritin-like"/>
</dbReference>
<dbReference type="EMBL" id="JBGQPK010000006">
    <property type="protein sequence ID" value="MFL2028559.1"/>
    <property type="molecule type" value="Genomic_DNA"/>
</dbReference>
<evidence type="ECO:0000313" key="2">
    <source>
        <dbReference type="EMBL" id="MFL2028559.1"/>
    </source>
</evidence>
<reference evidence="2 3" key="1">
    <citation type="submission" date="2024-08" db="EMBL/GenBank/DDBJ databases">
        <authorList>
            <person name="Arias E."/>
        </authorList>
    </citation>
    <scope>NUCLEOTIDE SEQUENCE [LARGE SCALE GENOMIC DNA]</scope>
    <source>
        <strain evidence="2 3">FAM 25317</strain>
    </source>
</reference>
<dbReference type="RefSeq" id="WP_407136959.1">
    <property type="nucleotide sequence ID" value="NZ_JBGQPK010000006.1"/>
</dbReference>
<dbReference type="SUPFAM" id="SSF47240">
    <property type="entry name" value="Ferritin-like"/>
    <property type="match status" value="1"/>
</dbReference>
<dbReference type="Pfam" id="PF00210">
    <property type="entry name" value="Ferritin"/>
    <property type="match status" value="1"/>
</dbReference>
<keyword evidence="3" id="KW-1185">Reference proteome</keyword>
<evidence type="ECO:0000259" key="1">
    <source>
        <dbReference type="Pfam" id="PF00210"/>
    </source>
</evidence>
<dbReference type="Proteomes" id="UP001625389">
    <property type="component" value="Unassembled WGS sequence"/>
</dbReference>